<dbReference type="Proteomes" id="UP000829708">
    <property type="component" value="Chromosome"/>
</dbReference>
<gene>
    <name evidence="1" type="ORF">MUG09_10965</name>
</gene>
<proteinExistence type="predicted"/>
<dbReference type="RefSeq" id="WP_244771469.1">
    <property type="nucleotide sequence ID" value="NZ_CP094929.1"/>
</dbReference>
<evidence type="ECO:0000313" key="1">
    <source>
        <dbReference type="EMBL" id="UOM50075.1"/>
    </source>
</evidence>
<dbReference type="EMBL" id="CP094929">
    <property type="protein sequence ID" value="UOM50075.1"/>
    <property type="molecule type" value="Genomic_DNA"/>
</dbReference>
<sequence length="239" mass="27433">MKRCACRLDANGIPHLSKNQLEAYGERVLRDFSPEVLLKPQPMDIDRLITHYMGFTLEYQYLSHNQVYLGITVFEDTEALPVYVPELDQAKFLSVKKNTIIIEGTLADNPSFIHRERFTEGHEASHGLIHPEYYQRKAQIASLHDYCGGIYSKPAFPDLSGVDTDGKRLKGEAWLEWQANYLASVLLMPRHAVKRLRNLIEPKGSPFWHQELIQTMVEVFNVSEEAARVRLISLHCLPT</sequence>
<evidence type="ECO:0000313" key="2">
    <source>
        <dbReference type="Proteomes" id="UP000829708"/>
    </source>
</evidence>
<keyword evidence="2" id="KW-1185">Reference proteome</keyword>
<accession>A0ABY4D7B8</accession>
<protein>
    <submittedName>
        <fullName evidence="1">ImmA/IrrE family metallo-endopeptidase</fullName>
    </submittedName>
</protein>
<organism evidence="1 2">
    <name type="scientific">Sphaerochaeta associata</name>
    <dbReference type="NCBI Taxonomy" id="1129264"/>
    <lineage>
        <taxon>Bacteria</taxon>
        <taxon>Pseudomonadati</taxon>
        <taxon>Spirochaetota</taxon>
        <taxon>Spirochaetia</taxon>
        <taxon>Spirochaetales</taxon>
        <taxon>Sphaerochaetaceae</taxon>
        <taxon>Sphaerochaeta</taxon>
    </lineage>
</organism>
<reference evidence="2" key="1">
    <citation type="journal article" date="2024" name="J Bioinform Genom">
        <title>Complete genome sequence of the type strain bacterium Sphaerochaeta associata GLS2t (VKM B-2742)t.</title>
        <authorList>
            <person name="Troshina O.Y."/>
            <person name="Tepeeva A.N."/>
            <person name="Arzamasceva V.O."/>
            <person name="Whitman W.B."/>
            <person name="Varghese N."/>
            <person name="Shapiro N."/>
            <person name="Woyke T."/>
            <person name="Kripides N.C."/>
            <person name="Vasilenko O.V."/>
        </authorList>
    </citation>
    <scope>NUCLEOTIDE SEQUENCE [LARGE SCALE GENOMIC DNA]</scope>
    <source>
        <strain evidence="2">GLS2T</strain>
    </source>
</reference>
<name>A0ABY4D7B8_9SPIR</name>